<sequence>MVEYIKFKTSAEKELEEDYTTVNLSQEQQRSIKILSDIIAERLPLSSMAIQGNAMFSMRDWQEKNHEKAATISSLPMQEKLLVAKEITDLGKERMKKLLSNPEQHKALIDKVYDDAWKIYVEQLAKYRAN</sequence>
<reference evidence="1" key="1">
    <citation type="journal article" date="2015" name="Nature">
        <title>Complex archaea that bridge the gap between prokaryotes and eukaryotes.</title>
        <authorList>
            <person name="Spang A."/>
            <person name="Saw J.H."/>
            <person name="Jorgensen S.L."/>
            <person name="Zaremba-Niedzwiedzka K."/>
            <person name="Martijn J."/>
            <person name="Lind A.E."/>
            <person name="van Eijk R."/>
            <person name="Schleper C."/>
            <person name="Guy L."/>
            <person name="Ettema T.J."/>
        </authorList>
    </citation>
    <scope>NUCLEOTIDE SEQUENCE</scope>
</reference>
<dbReference type="AlphaFoldDB" id="A0A0F9S7K2"/>
<dbReference type="EMBL" id="LAZR01002811">
    <property type="protein sequence ID" value="KKN25318.1"/>
    <property type="molecule type" value="Genomic_DNA"/>
</dbReference>
<proteinExistence type="predicted"/>
<protein>
    <submittedName>
        <fullName evidence="1">Uncharacterized protein</fullName>
    </submittedName>
</protein>
<evidence type="ECO:0000313" key="1">
    <source>
        <dbReference type="EMBL" id="KKN25318.1"/>
    </source>
</evidence>
<gene>
    <name evidence="1" type="ORF">LCGC14_0886080</name>
</gene>
<organism evidence="1">
    <name type="scientific">marine sediment metagenome</name>
    <dbReference type="NCBI Taxonomy" id="412755"/>
    <lineage>
        <taxon>unclassified sequences</taxon>
        <taxon>metagenomes</taxon>
        <taxon>ecological metagenomes</taxon>
    </lineage>
</organism>
<comment type="caution">
    <text evidence="1">The sequence shown here is derived from an EMBL/GenBank/DDBJ whole genome shotgun (WGS) entry which is preliminary data.</text>
</comment>
<name>A0A0F9S7K2_9ZZZZ</name>
<accession>A0A0F9S7K2</accession>